<keyword evidence="1" id="KW-0732">Signal</keyword>
<dbReference type="OrthoDB" id="8778549at2"/>
<dbReference type="EMBL" id="CU207211">
    <property type="protein sequence ID" value="CAL60929.1"/>
    <property type="molecule type" value="Genomic_DNA"/>
</dbReference>
<protein>
    <recommendedName>
        <fullName evidence="4">Lipoprotein</fullName>
    </recommendedName>
</protein>
<evidence type="ECO:0008006" key="4">
    <source>
        <dbReference type="Google" id="ProtNLM"/>
    </source>
</evidence>
<evidence type="ECO:0000256" key="1">
    <source>
        <dbReference type="SAM" id="SignalP"/>
    </source>
</evidence>
<keyword evidence="3" id="KW-1185">Reference proteome</keyword>
<feature type="signal peptide" evidence="1">
    <location>
        <begin position="1"/>
        <end position="21"/>
    </location>
</feature>
<evidence type="ECO:0000313" key="2">
    <source>
        <dbReference type="EMBL" id="CAL60929.1"/>
    </source>
</evidence>
<reference evidence="2 3" key="1">
    <citation type="journal article" date="2007" name="PLoS Genet.">
        <title>A tale of two oxidation states: bacterial colonization of arsenic-rich environments.</title>
        <authorList>
            <person name="Muller D."/>
            <person name="Medigue C."/>
            <person name="Koechler S."/>
            <person name="Barbe V."/>
            <person name="Barakat M."/>
            <person name="Talla E."/>
            <person name="Bonnefoy V."/>
            <person name="Krin E."/>
            <person name="Arsene-Ploetze F."/>
            <person name="Carapito C."/>
            <person name="Chandler M."/>
            <person name="Cournoyer B."/>
            <person name="Cruveiller S."/>
            <person name="Dossat C."/>
            <person name="Duval S."/>
            <person name="Heymann M."/>
            <person name="Leize E."/>
            <person name="Lieutaud A."/>
            <person name="Lievremont D."/>
            <person name="Makita Y."/>
            <person name="Mangenot S."/>
            <person name="Nitschke W."/>
            <person name="Ortet P."/>
            <person name="Perdrial N."/>
            <person name="Schoepp B."/>
            <person name="Siguier N."/>
            <person name="Simeonova D.D."/>
            <person name="Rouy Z."/>
            <person name="Segurens B."/>
            <person name="Turlin E."/>
            <person name="Vallenet D."/>
            <person name="Van Dorsselaer A."/>
            <person name="Weiss S."/>
            <person name="Weissenbach J."/>
            <person name="Lett M.C."/>
            <person name="Danchin A."/>
            <person name="Bertin P.N."/>
        </authorList>
    </citation>
    <scope>NUCLEOTIDE SEQUENCE [LARGE SCALE GENOMIC DNA]</scope>
    <source>
        <strain evidence="3">ULPAs1</strain>
    </source>
</reference>
<feature type="chain" id="PRO_5002669039" description="Lipoprotein" evidence="1">
    <location>
        <begin position="22"/>
        <end position="104"/>
    </location>
</feature>
<dbReference type="HOGENOM" id="CLU_2246252_0_0_4"/>
<organism evidence="2 3">
    <name type="scientific">Herminiimonas arsenicoxydans</name>
    <dbReference type="NCBI Taxonomy" id="204773"/>
    <lineage>
        <taxon>Bacteria</taxon>
        <taxon>Pseudomonadati</taxon>
        <taxon>Pseudomonadota</taxon>
        <taxon>Betaproteobacteria</taxon>
        <taxon>Burkholderiales</taxon>
        <taxon>Oxalobacteraceae</taxon>
        <taxon>Herminiimonas</taxon>
    </lineage>
</organism>
<sequence>MKTIIAAFILSLTLTSAVAHADANMDRQSYCSSYAGMFKSIAAWRDQGVQPEKTLELIRGVKGIPLQVKQESIKAVYFDKSLANARGPEFGNQVRLDCLAGKVK</sequence>
<dbReference type="Proteomes" id="UP000006697">
    <property type="component" value="Chromosome"/>
</dbReference>
<proteinExistence type="predicted"/>
<dbReference type="KEGG" id="har:HEAR0735"/>
<evidence type="ECO:0000313" key="3">
    <source>
        <dbReference type="Proteomes" id="UP000006697"/>
    </source>
</evidence>
<gene>
    <name evidence="2" type="ordered locus">HEAR0735</name>
</gene>
<dbReference type="AlphaFoldDB" id="A4G342"/>
<accession>A4G342</accession>
<name>A4G342_HERAR</name>